<organism evidence="3 4">
    <name type="scientific">Triparma laevis f. inornata</name>
    <dbReference type="NCBI Taxonomy" id="1714386"/>
    <lineage>
        <taxon>Eukaryota</taxon>
        <taxon>Sar</taxon>
        <taxon>Stramenopiles</taxon>
        <taxon>Ochrophyta</taxon>
        <taxon>Bolidophyceae</taxon>
        <taxon>Parmales</taxon>
        <taxon>Triparmaceae</taxon>
        <taxon>Triparma</taxon>
    </lineage>
</organism>
<sequence length="433" mass="47509">MYESYGSSSRPGLSSISPYEKQQKRQRHRQRQRQRRGVFAMDQMGGEKKKSSGYGFSSGYGHGANGNTDGERFGKTGRNQKRNHNQRLPQIGDQAHQQQQQQAAQTRALAKASRRQNNHANGVTAQNAAVEFTQQGGPGSAVCGVSSIKGHKPGNPNWINQDNYGVEECVGGDPDTRIYIVLDGHGEHGHLVSTRCHDNLPKYLMSTEYNAKRSNAMMQSDLNNCPIDVKCSGATCVTAVIRNGKVQIGNCGDSRAVLGRRSSAGAGHYTAIPLSRDHKPDRQDERKRIQEQGGQVGCRQIVVGHSANGPVMLPMGPARVWYTTARGETMGLAMSRSLGDAIVHTVGVSAEPELTDHEFQDNDEFIIMGTDGVWDVIDNNQAVEIVQNHIKRSNGGHWDPDEAATLIARSARRRWSQLSSMIDDITCLVIKLK</sequence>
<comment type="caution">
    <text evidence="3">The sequence shown here is derived from an EMBL/GenBank/DDBJ whole genome shotgun (WGS) entry which is preliminary data.</text>
</comment>
<dbReference type="Pfam" id="PF00481">
    <property type="entry name" value="PP2C"/>
    <property type="match status" value="1"/>
</dbReference>
<dbReference type="InterPro" id="IPR036457">
    <property type="entry name" value="PPM-type-like_dom_sf"/>
</dbReference>
<proteinExistence type="predicted"/>
<feature type="compositionally biased region" description="Low complexity" evidence="1">
    <location>
        <begin position="1"/>
        <end position="19"/>
    </location>
</feature>
<dbReference type="InterPro" id="IPR001932">
    <property type="entry name" value="PPM-type_phosphatase-like_dom"/>
</dbReference>
<dbReference type="GO" id="GO:0004722">
    <property type="term" value="F:protein serine/threonine phosphatase activity"/>
    <property type="evidence" value="ECO:0007669"/>
    <property type="project" value="InterPro"/>
</dbReference>
<feature type="domain" description="PPM-type phosphatase" evidence="2">
    <location>
        <begin position="142"/>
        <end position="432"/>
    </location>
</feature>
<evidence type="ECO:0000256" key="1">
    <source>
        <dbReference type="SAM" id="MobiDB-lite"/>
    </source>
</evidence>
<dbReference type="SMART" id="SM00332">
    <property type="entry name" value="PP2Cc"/>
    <property type="match status" value="1"/>
</dbReference>
<feature type="compositionally biased region" description="Basic residues" evidence="1">
    <location>
        <begin position="24"/>
        <end position="36"/>
    </location>
</feature>
<evidence type="ECO:0000313" key="3">
    <source>
        <dbReference type="EMBL" id="GMH72446.1"/>
    </source>
</evidence>
<dbReference type="CDD" id="cd00143">
    <property type="entry name" value="PP2Cc"/>
    <property type="match status" value="1"/>
</dbReference>
<name>A0A9W7AK73_9STRA</name>
<dbReference type="AlphaFoldDB" id="A0A9W7AK73"/>
<feature type="compositionally biased region" description="Low complexity" evidence="1">
    <location>
        <begin position="90"/>
        <end position="111"/>
    </location>
</feature>
<evidence type="ECO:0000259" key="2">
    <source>
        <dbReference type="PROSITE" id="PS51746"/>
    </source>
</evidence>
<accession>A0A9W7AK73</accession>
<dbReference type="PROSITE" id="PS51746">
    <property type="entry name" value="PPM_2"/>
    <property type="match status" value="1"/>
</dbReference>
<protein>
    <recommendedName>
        <fullName evidence="2">PPM-type phosphatase domain-containing protein</fullName>
    </recommendedName>
</protein>
<dbReference type="EMBL" id="BLQM01000176">
    <property type="protein sequence ID" value="GMH72446.1"/>
    <property type="molecule type" value="Genomic_DNA"/>
</dbReference>
<feature type="region of interest" description="Disordered" evidence="1">
    <location>
        <begin position="1"/>
        <end position="119"/>
    </location>
</feature>
<dbReference type="Proteomes" id="UP001162640">
    <property type="component" value="Unassembled WGS sequence"/>
</dbReference>
<reference evidence="4" key="1">
    <citation type="journal article" date="2023" name="Commun. Biol.">
        <title>Genome analysis of Parmales, the sister group of diatoms, reveals the evolutionary specialization of diatoms from phago-mixotrophs to photoautotrophs.</title>
        <authorList>
            <person name="Ban H."/>
            <person name="Sato S."/>
            <person name="Yoshikawa S."/>
            <person name="Yamada K."/>
            <person name="Nakamura Y."/>
            <person name="Ichinomiya M."/>
            <person name="Sato N."/>
            <person name="Blanc-Mathieu R."/>
            <person name="Endo H."/>
            <person name="Kuwata A."/>
            <person name="Ogata H."/>
        </authorList>
    </citation>
    <scope>NUCLEOTIDE SEQUENCE [LARGE SCALE GENOMIC DNA]</scope>
</reference>
<evidence type="ECO:0000313" key="4">
    <source>
        <dbReference type="Proteomes" id="UP001162640"/>
    </source>
</evidence>
<dbReference type="SUPFAM" id="SSF81606">
    <property type="entry name" value="PP2C-like"/>
    <property type="match status" value="1"/>
</dbReference>
<dbReference type="Gene3D" id="3.60.40.10">
    <property type="entry name" value="PPM-type phosphatase domain"/>
    <property type="match status" value="1"/>
</dbReference>
<dbReference type="InterPro" id="IPR015655">
    <property type="entry name" value="PP2C"/>
</dbReference>
<dbReference type="PANTHER" id="PTHR47992">
    <property type="entry name" value="PROTEIN PHOSPHATASE"/>
    <property type="match status" value="1"/>
</dbReference>
<gene>
    <name evidence="3" type="ORF">TL16_g05917</name>
</gene>